<dbReference type="GO" id="GO:0005524">
    <property type="term" value="F:ATP binding"/>
    <property type="evidence" value="ECO:0007669"/>
    <property type="project" value="UniProtKB-KW"/>
</dbReference>
<sequence length="389" mass="43992">MKTKRQRFYLSKSASVLEHQEAFYITTIGRSYKINRTIATFLRLLAEPRTAKELVTDVQHLTAAPDPAAIRAVVDKFLRDMYRLEIVRREGDVDVATLHQHYQAGDLVGRYRIGALLSLDDQFVQVYKATNCETDQPVVLKMFSHRPEAVTDSKTLAKGLRQFQQEFELMGSLPPHPNVCALHSYHPEPYPHAVLEYLRGCTVSQGLTQNLFREADKPQLVAQMLRGLAHVHAHGIIHGDIHPRNFMVDGERVCLIDFGFAHRRGVTEEHQVINRGGAACYLPPERVNQHHYKFSKRAADFRSEVYQVGLVIYKLCYGQVPFEGGTWLELAASITSHNFGQRLSAAVPHERVLLRALHQNPAERYSDAAELLTAWQQATEQPVATAPVG</sequence>
<dbReference type="InterPro" id="IPR011009">
    <property type="entry name" value="Kinase-like_dom_sf"/>
</dbReference>
<keyword evidence="1 6" id="KW-0808">Transferase</keyword>
<dbReference type="GO" id="GO:0004674">
    <property type="term" value="F:protein serine/threonine kinase activity"/>
    <property type="evidence" value="ECO:0007669"/>
    <property type="project" value="UniProtKB-EC"/>
</dbReference>
<reference evidence="6 7" key="1">
    <citation type="submission" date="2020-08" db="EMBL/GenBank/DDBJ databases">
        <title>Genomic Encyclopedia of Type Strains, Phase IV (KMG-IV): sequencing the most valuable type-strain genomes for metagenomic binning, comparative biology and taxonomic classification.</title>
        <authorList>
            <person name="Goeker M."/>
        </authorList>
    </citation>
    <scope>NUCLEOTIDE SEQUENCE [LARGE SCALE GENOMIC DNA]</scope>
    <source>
        <strain evidence="6 7">DSM 26718</strain>
    </source>
</reference>
<dbReference type="Pfam" id="PF00069">
    <property type="entry name" value="Pkinase"/>
    <property type="match status" value="1"/>
</dbReference>
<organism evidence="6 7">
    <name type="scientific">Hymenobacter luteus</name>
    <dbReference type="NCBI Taxonomy" id="1411122"/>
    <lineage>
        <taxon>Bacteria</taxon>
        <taxon>Pseudomonadati</taxon>
        <taxon>Bacteroidota</taxon>
        <taxon>Cytophagia</taxon>
        <taxon>Cytophagales</taxon>
        <taxon>Hymenobacteraceae</taxon>
        <taxon>Hymenobacter</taxon>
    </lineage>
</organism>
<dbReference type="SUPFAM" id="SSF56112">
    <property type="entry name" value="Protein kinase-like (PK-like)"/>
    <property type="match status" value="1"/>
</dbReference>
<proteinExistence type="predicted"/>
<evidence type="ECO:0000313" key="7">
    <source>
        <dbReference type="Proteomes" id="UP000532746"/>
    </source>
</evidence>
<dbReference type="CDD" id="cd14014">
    <property type="entry name" value="STKc_PknB_like"/>
    <property type="match status" value="1"/>
</dbReference>
<keyword evidence="3 6" id="KW-0418">Kinase</keyword>
<dbReference type="AlphaFoldDB" id="A0A7W9WC72"/>
<dbReference type="PROSITE" id="PS50011">
    <property type="entry name" value="PROTEIN_KINASE_DOM"/>
    <property type="match status" value="1"/>
</dbReference>
<accession>A0A7W9WC72</accession>
<dbReference type="PANTHER" id="PTHR43289">
    <property type="entry name" value="MITOGEN-ACTIVATED PROTEIN KINASE KINASE KINASE 20-RELATED"/>
    <property type="match status" value="1"/>
</dbReference>
<dbReference type="RefSeq" id="WP_183404639.1">
    <property type="nucleotide sequence ID" value="NZ_JACHGG010000005.1"/>
</dbReference>
<evidence type="ECO:0000256" key="1">
    <source>
        <dbReference type="ARBA" id="ARBA00022679"/>
    </source>
</evidence>
<name>A0A7W9WC72_9BACT</name>
<dbReference type="InterPro" id="IPR000719">
    <property type="entry name" value="Prot_kinase_dom"/>
</dbReference>
<comment type="caution">
    <text evidence="6">The sequence shown here is derived from an EMBL/GenBank/DDBJ whole genome shotgun (WGS) entry which is preliminary data.</text>
</comment>
<evidence type="ECO:0000256" key="4">
    <source>
        <dbReference type="ARBA" id="ARBA00022840"/>
    </source>
</evidence>
<evidence type="ECO:0000256" key="3">
    <source>
        <dbReference type="ARBA" id="ARBA00022777"/>
    </source>
</evidence>
<evidence type="ECO:0000313" key="6">
    <source>
        <dbReference type="EMBL" id="MBB6060564.1"/>
    </source>
</evidence>
<dbReference type="Proteomes" id="UP000532746">
    <property type="component" value="Unassembled WGS sequence"/>
</dbReference>
<evidence type="ECO:0000259" key="5">
    <source>
        <dbReference type="PROSITE" id="PS50011"/>
    </source>
</evidence>
<gene>
    <name evidence="6" type="ORF">HNQ93_003438</name>
</gene>
<keyword evidence="7" id="KW-1185">Reference proteome</keyword>
<dbReference type="EC" id="2.7.11.1" evidence="6"/>
<dbReference type="PANTHER" id="PTHR43289:SF6">
    <property type="entry name" value="SERINE_THREONINE-PROTEIN KINASE NEKL-3"/>
    <property type="match status" value="1"/>
</dbReference>
<dbReference type="Gene3D" id="1.10.510.10">
    <property type="entry name" value="Transferase(Phosphotransferase) domain 1"/>
    <property type="match status" value="1"/>
</dbReference>
<protein>
    <submittedName>
        <fullName evidence="6">Serine/threonine-protein kinase</fullName>
        <ecNumber evidence="6">2.7.11.1</ecNumber>
    </submittedName>
</protein>
<dbReference type="EMBL" id="JACHGG010000005">
    <property type="protein sequence ID" value="MBB6060564.1"/>
    <property type="molecule type" value="Genomic_DNA"/>
</dbReference>
<keyword evidence="4" id="KW-0067">ATP-binding</keyword>
<feature type="domain" description="Protein kinase" evidence="5">
    <location>
        <begin position="102"/>
        <end position="376"/>
    </location>
</feature>
<evidence type="ECO:0000256" key="2">
    <source>
        <dbReference type="ARBA" id="ARBA00022741"/>
    </source>
</evidence>
<keyword evidence="2" id="KW-0547">Nucleotide-binding</keyword>